<feature type="domain" description="F-box" evidence="1">
    <location>
        <begin position="18"/>
        <end position="64"/>
    </location>
</feature>
<accession>A0A178WBN9</accession>
<dbReference type="InterPro" id="IPR036047">
    <property type="entry name" value="F-box-like_dom_sf"/>
</dbReference>
<comment type="caution">
    <text evidence="2">The sequence shown here is derived from an EMBL/GenBank/DDBJ whole genome shotgun (WGS) entry which is preliminary data.</text>
</comment>
<dbReference type="SUPFAM" id="SSF81383">
    <property type="entry name" value="F-box domain"/>
    <property type="match status" value="1"/>
</dbReference>
<evidence type="ECO:0000313" key="3">
    <source>
        <dbReference type="Proteomes" id="UP000078284"/>
    </source>
</evidence>
<dbReference type="Pfam" id="PF08268">
    <property type="entry name" value="FBA_3"/>
    <property type="match status" value="1"/>
</dbReference>
<organism evidence="2 3">
    <name type="scientific">Arabidopsis thaliana</name>
    <name type="common">Mouse-ear cress</name>
    <dbReference type="NCBI Taxonomy" id="3702"/>
    <lineage>
        <taxon>Eukaryota</taxon>
        <taxon>Viridiplantae</taxon>
        <taxon>Streptophyta</taxon>
        <taxon>Embryophyta</taxon>
        <taxon>Tracheophyta</taxon>
        <taxon>Spermatophyta</taxon>
        <taxon>Magnoliopsida</taxon>
        <taxon>eudicotyledons</taxon>
        <taxon>Gunneridae</taxon>
        <taxon>Pentapetalae</taxon>
        <taxon>rosids</taxon>
        <taxon>malvids</taxon>
        <taxon>Brassicales</taxon>
        <taxon>Brassicaceae</taxon>
        <taxon>Camelineae</taxon>
        <taxon>Arabidopsis</taxon>
    </lineage>
</organism>
<sequence length="370" mass="43157">MNRRKNDFLVRPKRIRCYTQLSTLPIDLIIEILSRLPMNSIAICRLVSKQWASILQSSDFTESFLIKSPPRPRLLFTIRYGSKWHLFSAPQPRNFDENFPVVATDYHKGFSGNWCMQSFQLVNGFIYLINRLSLKGKIDRVSVIWNPSTGQQIPLPDLGVKNSHSKSFFGYDPIEKQFKVLCITSSKEHQVLTLGTGRKLSWRKIEYSYPHYPRKKSNGICINGVLYYRNTNAMIVRFDVRSEEFRFVEIKMYVEILSLINYKGKLGVLFPNTDLAQLWVLDDTNRVEWSKHNFVFPDTTFEAIRATDTGEMFCASSCWRDSLYVSYYDLEKESVKKVKIKGIEDKLSIGKHHANEFFIFPNHVENVMVL</sequence>
<dbReference type="CDD" id="cd22157">
    <property type="entry name" value="F-box_AtFBW1-like"/>
    <property type="match status" value="1"/>
</dbReference>
<dbReference type="AlphaFoldDB" id="A0A178WBN9"/>
<dbReference type="InterPro" id="IPR011043">
    <property type="entry name" value="Gal_Oxase/kelch_b-propeller"/>
</dbReference>
<dbReference type="Pfam" id="PF00646">
    <property type="entry name" value="F-box"/>
    <property type="match status" value="1"/>
</dbReference>
<dbReference type="SUPFAM" id="SSF50965">
    <property type="entry name" value="Galactose oxidase, central domain"/>
    <property type="match status" value="1"/>
</dbReference>
<dbReference type="Gene3D" id="1.20.1280.50">
    <property type="match status" value="1"/>
</dbReference>
<dbReference type="InterPro" id="IPR013187">
    <property type="entry name" value="F-box-assoc_dom_typ3"/>
</dbReference>
<dbReference type="PANTHER" id="PTHR31111:SF114">
    <property type="entry name" value="F-BOX ASSOCIATED UBIQUITINATION EFFECTOR FAMILY PROTEIN-RELATED"/>
    <property type="match status" value="1"/>
</dbReference>
<evidence type="ECO:0000259" key="1">
    <source>
        <dbReference type="PROSITE" id="PS50181"/>
    </source>
</evidence>
<reference evidence="3" key="1">
    <citation type="journal article" date="2016" name="Proc. Natl. Acad. Sci. U.S.A.">
        <title>Chromosome-level assembly of Arabidopsis thaliana Ler reveals the extent of translocation and inversion polymorphisms.</title>
        <authorList>
            <person name="Zapata L."/>
            <person name="Ding J."/>
            <person name="Willing E.M."/>
            <person name="Hartwig B."/>
            <person name="Bezdan D."/>
            <person name="Jiao W.B."/>
            <person name="Patel V."/>
            <person name="Velikkakam James G."/>
            <person name="Koornneef M."/>
            <person name="Ossowski S."/>
            <person name="Schneeberger K."/>
        </authorList>
    </citation>
    <scope>NUCLEOTIDE SEQUENCE [LARGE SCALE GENOMIC DNA]</scope>
    <source>
        <strain evidence="3">cv. Landsberg erecta</strain>
    </source>
</reference>
<protein>
    <recommendedName>
        <fullName evidence="1">F-box domain-containing protein</fullName>
    </recommendedName>
</protein>
<evidence type="ECO:0000313" key="2">
    <source>
        <dbReference type="EMBL" id="OAP15211.1"/>
    </source>
</evidence>
<dbReference type="Proteomes" id="UP000078284">
    <property type="component" value="Chromosome 1"/>
</dbReference>
<gene>
    <name evidence="2" type="ordered locus">AXX17_At1g41110</name>
</gene>
<dbReference type="PROSITE" id="PS50181">
    <property type="entry name" value="FBOX"/>
    <property type="match status" value="1"/>
</dbReference>
<dbReference type="ExpressionAtlas" id="A0A178WBN9">
    <property type="expression patterns" value="baseline"/>
</dbReference>
<name>A0A178WBN9_ARATH</name>
<dbReference type="PANTHER" id="PTHR31111">
    <property type="entry name" value="BNAA05G37150D PROTEIN-RELATED"/>
    <property type="match status" value="1"/>
</dbReference>
<dbReference type="SMART" id="SM00256">
    <property type="entry name" value="FBOX"/>
    <property type="match status" value="1"/>
</dbReference>
<dbReference type="NCBIfam" id="TIGR01640">
    <property type="entry name" value="F_box_assoc_1"/>
    <property type="match status" value="1"/>
</dbReference>
<dbReference type="EMBL" id="LUHQ01000001">
    <property type="protein sequence ID" value="OAP15211.1"/>
    <property type="molecule type" value="Genomic_DNA"/>
</dbReference>
<proteinExistence type="predicted"/>
<dbReference type="InterPro" id="IPR001810">
    <property type="entry name" value="F-box_dom"/>
</dbReference>
<dbReference type="InterPro" id="IPR017451">
    <property type="entry name" value="F-box-assoc_interact_dom"/>
</dbReference>